<evidence type="ECO:0000313" key="2">
    <source>
        <dbReference type="Proteomes" id="UP000619534"/>
    </source>
</evidence>
<dbReference type="Proteomes" id="UP000619534">
    <property type="component" value="Unassembled WGS sequence"/>
</dbReference>
<comment type="caution">
    <text evidence="1">The sequence shown here is derived from an EMBL/GenBank/DDBJ whole genome shotgun (WGS) entry which is preliminary data.</text>
</comment>
<organism evidence="1 2">
    <name type="scientific">Thalassobacillus devorans</name>
    <dbReference type="NCBI Taxonomy" id="279813"/>
    <lineage>
        <taxon>Bacteria</taxon>
        <taxon>Bacillati</taxon>
        <taxon>Bacillota</taxon>
        <taxon>Bacilli</taxon>
        <taxon>Bacillales</taxon>
        <taxon>Bacillaceae</taxon>
        <taxon>Thalassobacillus</taxon>
    </lineage>
</organism>
<evidence type="ECO:0008006" key="3">
    <source>
        <dbReference type="Google" id="ProtNLM"/>
    </source>
</evidence>
<dbReference type="SUPFAM" id="SSF88659">
    <property type="entry name" value="Sigma3 and sigma4 domains of RNA polymerase sigma factors"/>
    <property type="match status" value="1"/>
</dbReference>
<evidence type="ECO:0000313" key="1">
    <source>
        <dbReference type="EMBL" id="GGC88169.1"/>
    </source>
</evidence>
<keyword evidence="2" id="KW-1185">Reference proteome</keyword>
<name>A0ABQ1P058_9BACI</name>
<accession>A0ABQ1P058</accession>
<dbReference type="Gene3D" id="3.10.28.10">
    <property type="entry name" value="Homing endonucleases"/>
    <property type="match status" value="1"/>
</dbReference>
<dbReference type="InterPro" id="IPR013324">
    <property type="entry name" value="RNA_pol_sigma_r3/r4-like"/>
</dbReference>
<gene>
    <name evidence="1" type="ORF">GCM10007216_18630</name>
</gene>
<dbReference type="Gene3D" id="1.10.10.60">
    <property type="entry name" value="Homeodomain-like"/>
    <property type="match status" value="2"/>
</dbReference>
<reference evidence="2" key="1">
    <citation type="journal article" date="2019" name="Int. J. Syst. Evol. Microbiol.">
        <title>The Global Catalogue of Microorganisms (GCM) 10K type strain sequencing project: providing services to taxonomists for standard genome sequencing and annotation.</title>
        <authorList>
            <consortium name="The Broad Institute Genomics Platform"/>
            <consortium name="The Broad Institute Genome Sequencing Center for Infectious Disease"/>
            <person name="Wu L."/>
            <person name="Ma J."/>
        </authorList>
    </citation>
    <scope>NUCLEOTIDE SEQUENCE [LARGE SCALE GENOMIC DNA]</scope>
    <source>
        <strain evidence="2">CCM 7282</strain>
    </source>
</reference>
<sequence>MNYPSLTQEEKNRILQFHVQGKTAPEIAKTVKRNNSTIYGFLKKNGMSPLSKPDRFTESQKEEMRERYLIGDSLKVISERFNCSRETVKHRLVKMGVTIRPKNEKINLPAHIIKKIVDAYQHERCSTYELAERYKISPFKVTTILKEQNVEIHPVGQKYTKEVVDEVEKLAKLGLIGKEIAEKLNVSEAWICQKLKEREFSRERGPRPKIKRTDYFDHIDTEDKAYFLGLLVADGYIYEKDHSIRLILQHEDSDAVLGFTLYIGAEGRNNYFVEKQNLRWKDKYAFRGSSKHMYHSLQKLGVVQGKSGKEVMPDLPDHLIPHFIRGYFDGDGLTCPGPSRKYSGFCGSKGILTSIQYHLGTTLTLQEGAGEIYKFTGGVGFSRVLYDYLYAGANIWLNRKRRRMDEICGYSSEWPENHIVPIFRIDNMVK</sequence>
<protein>
    <recommendedName>
        <fullName evidence="3">DOD-type homing endonuclease domain-containing protein</fullName>
    </recommendedName>
</protein>
<dbReference type="RefSeq" id="WP_062446175.1">
    <property type="nucleotide sequence ID" value="NZ_BMCJ01000003.1"/>
</dbReference>
<dbReference type="InterPro" id="IPR027434">
    <property type="entry name" value="Homing_endonucl"/>
</dbReference>
<proteinExistence type="predicted"/>
<dbReference type="EMBL" id="BMCJ01000003">
    <property type="protein sequence ID" value="GGC88169.1"/>
    <property type="molecule type" value="Genomic_DNA"/>
</dbReference>